<accession>A0AC35GXM2</accession>
<dbReference type="Proteomes" id="UP000887580">
    <property type="component" value="Unplaced"/>
</dbReference>
<sequence length="561" mass="63388">MMRLGNAEEDMTNKDLENVTTAEDKCFYSPLQLIEFKLVFVGFLGFTIAVICIIHNLLLFYTFLSSSLLGNAEEDMTNKDLENDTTAEDKCFYSPLQLIEFKLVFVGFLGFTIAVICIIHNLLLFYTFLSSSLNNVRSTFTISNMIFTTASFLLVFATFERYLQTTNENSKIFRFVSRHRGIGVFISFMCGLIFRGGIFIEVEVYHMPECQGFASTGVSLSEIVNNPLYDIYRFWIRRIMTIFIPFFVLAYCNAAIVYNLRGNQKDKMVKHLILHMTSGHSKDLTRLKSRVRAATQILIIVVTCYLFANIIDVIIAFLEYMSPEALQEYDAFYTIATDVSSLLSTLSSALRLPIYIANDKLIRHEIFCQVKRIYYRVFCCKTLNAKQRAFDSEKRRLVYEQVEQASTTPPAINPGNRCRISVDSSKIHSGIGGLIFARASVTSSMHDSTVANFDITKCAAIYAHAVARQGARLSSDSSLDDSYSQCVVCENPQGPNGSFSYPYRKVSVLDPRGPIRKKISAPPKLSFDIPIIEANDSDVESKSTSNNTPVPLKRNYNDRGD</sequence>
<name>A0AC35GXM2_9BILA</name>
<protein>
    <submittedName>
        <fullName evidence="2">G-protein coupled receptors family 1 profile domain-containing protein</fullName>
    </submittedName>
</protein>
<organism evidence="1 2">
    <name type="scientific">Panagrolaimus sp. PS1159</name>
    <dbReference type="NCBI Taxonomy" id="55785"/>
    <lineage>
        <taxon>Eukaryota</taxon>
        <taxon>Metazoa</taxon>
        <taxon>Ecdysozoa</taxon>
        <taxon>Nematoda</taxon>
        <taxon>Chromadorea</taxon>
        <taxon>Rhabditida</taxon>
        <taxon>Tylenchina</taxon>
        <taxon>Panagrolaimomorpha</taxon>
        <taxon>Panagrolaimoidea</taxon>
        <taxon>Panagrolaimidae</taxon>
        <taxon>Panagrolaimus</taxon>
    </lineage>
</organism>
<proteinExistence type="predicted"/>
<reference evidence="2" key="1">
    <citation type="submission" date="2022-11" db="UniProtKB">
        <authorList>
            <consortium name="WormBaseParasite"/>
        </authorList>
    </citation>
    <scope>IDENTIFICATION</scope>
</reference>
<evidence type="ECO:0000313" key="2">
    <source>
        <dbReference type="WBParaSite" id="PS1159_v2.g9765.t1"/>
    </source>
</evidence>
<dbReference type="WBParaSite" id="PS1159_v2.g9765.t1">
    <property type="protein sequence ID" value="PS1159_v2.g9765.t1"/>
    <property type="gene ID" value="PS1159_v2.g9765"/>
</dbReference>
<evidence type="ECO:0000313" key="1">
    <source>
        <dbReference type="Proteomes" id="UP000887580"/>
    </source>
</evidence>